<evidence type="ECO:0000256" key="4">
    <source>
        <dbReference type="ARBA" id="ARBA00022679"/>
    </source>
</evidence>
<sequence>MEIEPKQVLFRDRLSTLDNQLLGGKSTKNDFLTNLEDSSESNPHKFLWLGMLLLFVGTGTSLIYFWNDFEAFHTERLASSWGYYTLALSVGLLSIKLLFLLFITVAYKRYKPIESVSDDELPSCTIIVPAYNEGRQVYDTLKSIVSSNYPKKKLEVISIDDGSKDDTWEWMQKAKRELIGNITILQQPKNQGKRHALYRGFHAGSGDIFITIDSDSIVSKNTLRNMASPFAVNEKCGAVAGNVLVLNKKDGIIPKMLNVSFAFSFEFIRSAQSVYGSVLCTPGALAAYRKEAVMNCLPEWINQRFLGQQTDIGEDRAMTNMILKQGYEVLFQKNAEVLTKIPEKYKNLSKMYIRWERSNVRENIMLSKFAFTNFREGSKIGTRILLFNQWLKVLMAYPALIILITLISMHPVLILTSMLLGIIIFSSIPAFFYAYKRELENAKWAYVYSIYYTFSLFWITPYAIATANRRGWLTREIPQKN</sequence>
<evidence type="ECO:0000256" key="5">
    <source>
        <dbReference type="ARBA" id="ARBA00023136"/>
    </source>
</evidence>
<proteinExistence type="predicted"/>
<keyword evidence="5 6" id="KW-0472">Membrane</keyword>
<dbReference type="GO" id="GO:0005886">
    <property type="term" value="C:plasma membrane"/>
    <property type="evidence" value="ECO:0007669"/>
    <property type="project" value="UniProtKB-SubCell"/>
</dbReference>
<dbReference type="GO" id="GO:0030213">
    <property type="term" value="P:hyaluronan biosynthetic process"/>
    <property type="evidence" value="ECO:0007669"/>
    <property type="project" value="TreeGrafter"/>
</dbReference>
<comment type="caution">
    <text evidence="7">The sequence shown here is derived from an EMBL/GenBank/DDBJ whole genome shotgun (WGS) entry which is preliminary data.</text>
</comment>
<keyword evidence="6" id="KW-1133">Transmembrane helix</keyword>
<feature type="transmembrane region" description="Helical" evidence="6">
    <location>
        <begin position="46"/>
        <end position="66"/>
    </location>
</feature>
<dbReference type="InterPro" id="IPR029044">
    <property type="entry name" value="Nucleotide-diphossugar_trans"/>
</dbReference>
<keyword evidence="3" id="KW-0328">Glycosyltransferase</keyword>
<feature type="transmembrane region" description="Helical" evidence="6">
    <location>
        <begin position="445"/>
        <end position="465"/>
    </location>
</feature>
<reference evidence="7" key="2">
    <citation type="submission" date="2020-09" db="EMBL/GenBank/DDBJ databases">
        <authorList>
            <person name="Sun Q."/>
            <person name="Kim S."/>
        </authorList>
    </citation>
    <scope>NUCLEOTIDE SEQUENCE</scope>
    <source>
        <strain evidence="7">KCTC 23224</strain>
    </source>
</reference>
<evidence type="ECO:0000313" key="8">
    <source>
        <dbReference type="Proteomes" id="UP000642809"/>
    </source>
</evidence>
<dbReference type="GO" id="GO:0085029">
    <property type="term" value="P:extracellular matrix assembly"/>
    <property type="evidence" value="ECO:0007669"/>
    <property type="project" value="TreeGrafter"/>
</dbReference>
<gene>
    <name evidence="7" type="ORF">GCM10008106_04800</name>
</gene>
<dbReference type="PANTHER" id="PTHR22913:SF12">
    <property type="entry name" value="MANNURONAN SYNTHASE"/>
    <property type="match status" value="1"/>
</dbReference>
<feature type="transmembrane region" description="Helical" evidence="6">
    <location>
        <begin position="86"/>
        <end position="107"/>
    </location>
</feature>
<evidence type="ECO:0000256" key="3">
    <source>
        <dbReference type="ARBA" id="ARBA00022676"/>
    </source>
</evidence>
<organism evidence="7 8">
    <name type="scientific">Mongoliitalea lutea</name>
    <dbReference type="NCBI Taxonomy" id="849756"/>
    <lineage>
        <taxon>Bacteria</taxon>
        <taxon>Pseudomonadati</taxon>
        <taxon>Bacteroidota</taxon>
        <taxon>Cytophagia</taxon>
        <taxon>Cytophagales</taxon>
        <taxon>Cyclobacteriaceae</taxon>
        <taxon>Mongoliitalea</taxon>
    </lineage>
</organism>
<reference evidence="7" key="1">
    <citation type="journal article" date="2014" name="Int. J. Syst. Evol. Microbiol.">
        <title>Complete genome sequence of Corynebacterium casei LMG S-19264T (=DSM 44701T), isolated from a smear-ripened cheese.</title>
        <authorList>
            <consortium name="US DOE Joint Genome Institute (JGI-PGF)"/>
            <person name="Walter F."/>
            <person name="Albersmeier A."/>
            <person name="Kalinowski J."/>
            <person name="Ruckert C."/>
        </authorList>
    </citation>
    <scope>NUCLEOTIDE SEQUENCE</scope>
    <source>
        <strain evidence="7">KCTC 23224</strain>
    </source>
</reference>
<evidence type="ECO:0000313" key="7">
    <source>
        <dbReference type="EMBL" id="GHB27107.1"/>
    </source>
</evidence>
<dbReference type="Gene3D" id="3.90.550.10">
    <property type="entry name" value="Spore Coat Polysaccharide Biosynthesis Protein SpsA, Chain A"/>
    <property type="match status" value="1"/>
</dbReference>
<dbReference type="EMBL" id="BMYF01000002">
    <property type="protein sequence ID" value="GHB27107.1"/>
    <property type="molecule type" value="Genomic_DNA"/>
</dbReference>
<dbReference type="PANTHER" id="PTHR22913">
    <property type="entry name" value="HYALURONAN SYNTHASE"/>
    <property type="match status" value="1"/>
</dbReference>
<evidence type="ECO:0000256" key="1">
    <source>
        <dbReference type="ARBA" id="ARBA00004236"/>
    </source>
</evidence>
<evidence type="ECO:0000256" key="6">
    <source>
        <dbReference type="SAM" id="Phobius"/>
    </source>
</evidence>
<dbReference type="Proteomes" id="UP000642809">
    <property type="component" value="Unassembled WGS sequence"/>
</dbReference>
<protein>
    <submittedName>
        <fullName evidence="7">Chitin synthase</fullName>
    </submittedName>
</protein>
<keyword evidence="8" id="KW-1185">Reference proteome</keyword>
<dbReference type="SUPFAM" id="SSF53448">
    <property type="entry name" value="Nucleotide-diphospho-sugar transferases"/>
    <property type="match status" value="1"/>
</dbReference>
<comment type="subcellular location">
    <subcellularLocation>
        <location evidence="1">Cell membrane</location>
    </subcellularLocation>
</comment>
<dbReference type="AlphaFoldDB" id="A0A8J3G467"/>
<dbReference type="GO" id="GO:0050501">
    <property type="term" value="F:hyaluronan synthase activity"/>
    <property type="evidence" value="ECO:0007669"/>
    <property type="project" value="TreeGrafter"/>
</dbReference>
<dbReference type="RefSeq" id="WP_189578850.1">
    <property type="nucleotide sequence ID" value="NZ_BMYF01000002.1"/>
</dbReference>
<name>A0A8J3G467_9BACT</name>
<evidence type="ECO:0000256" key="2">
    <source>
        <dbReference type="ARBA" id="ARBA00022475"/>
    </source>
</evidence>
<accession>A0A8J3G467</accession>
<feature type="transmembrane region" description="Helical" evidence="6">
    <location>
        <begin position="413"/>
        <end position="433"/>
    </location>
</feature>
<dbReference type="CDD" id="cd06423">
    <property type="entry name" value="CESA_like"/>
    <property type="match status" value="1"/>
</dbReference>
<dbReference type="Pfam" id="PF13641">
    <property type="entry name" value="Glyco_tranf_2_3"/>
    <property type="match status" value="1"/>
</dbReference>
<keyword evidence="2" id="KW-1003">Cell membrane</keyword>
<keyword evidence="6" id="KW-0812">Transmembrane</keyword>
<feature type="transmembrane region" description="Helical" evidence="6">
    <location>
        <begin position="384"/>
        <end position="407"/>
    </location>
</feature>
<keyword evidence="4" id="KW-0808">Transferase</keyword>